<name>A0A7J6VXL7_THATH</name>
<dbReference type="AlphaFoldDB" id="A0A7J6VXL7"/>
<sequence length="103" mass="11013">MVLPLLFQALDSITGKVLLAGRNKGGLFQVCTSSNVASGDTDDEQDEDMEIDASKKINEVSQALAAADALGKNSETSIAATKYITDALRELDMDHYDDEDDGT</sequence>
<dbReference type="Proteomes" id="UP000554482">
    <property type="component" value="Unassembled WGS sequence"/>
</dbReference>
<keyword evidence="2" id="KW-1185">Reference proteome</keyword>
<evidence type="ECO:0000313" key="2">
    <source>
        <dbReference type="Proteomes" id="UP000554482"/>
    </source>
</evidence>
<gene>
    <name evidence="1" type="ORF">FRX31_020539</name>
</gene>
<evidence type="ECO:0000313" key="1">
    <source>
        <dbReference type="EMBL" id="KAF5189874.1"/>
    </source>
</evidence>
<proteinExistence type="predicted"/>
<accession>A0A7J6VXL7</accession>
<dbReference type="OrthoDB" id="270624at2759"/>
<dbReference type="EMBL" id="JABWDY010024906">
    <property type="protein sequence ID" value="KAF5189874.1"/>
    <property type="molecule type" value="Genomic_DNA"/>
</dbReference>
<reference evidence="1 2" key="1">
    <citation type="submission" date="2020-06" db="EMBL/GenBank/DDBJ databases">
        <title>Transcriptomic and genomic resources for Thalictrum thalictroides and T. hernandezii: Facilitating candidate gene discovery in an emerging model plant lineage.</title>
        <authorList>
            <person name="Arias T."/>
            <person name="Riano-Pachon D.M."/>
            <person name="Di Stilio V.S."/>
        </authorList>
    </citation>
    <scope>NUCLEOTIDE SEQUENCE [LARGE SCALE GENOMIC DNA]</scope>
    <source>
        <strain evidence="2">cv. WT478/WT964</strain>
        <tissue evidence="1">Leaves</tissue>
    </source>
</reference>
<protein>
    <submittedName>
        <fullName evidence="1">Uncharacterized protein</fullName>
    </submittedName>
</protein>
<organism evidence="1 2">
    <name type="scientific">Thalictrum thalictroides</name>
    <name type="common">Rue-anemone</name>
    <name type="synonym">Anemone thalictroides</name>
    <dbReference type="NCBI Taxonomy" id="46969"/>
    <lineage>
        <taxon>Eukaryota</taxon>
        <taxon>Viridiplantae</taxon>
        <taxon>Streptophyta</taxon>
        <taxon>Embryophyta</taxon>
        <taxon>Tracheophyta</taxon>
        <taxon>Spermatophyta</taxon>
        <taxon>Magnoliopsida</taxon>
        <taxon>Ranunculales</taxon>
        <taxon>Ranunculaceae</taxon>
        <taxon>Thalictroideae</taxon>
        <taxon>Thalictrum</taxon>
    </lineage>
</organism>
<comment type="caution">
    <text evidence="1">The sequence shown here is derived from an EMBL/GenBank/DDBJ whole genome shotgun (WGS) entry which is preliminary data.</text>
</comment>